<evidence type="ECO:0000313" key="1">
    <source>
        <dbReference type="EMBL" id="MCS5490417.1"/>
    </source>
</evidence>
<name>A0ABT2G902_9BACT</name>
<proteinExistence type="predicted"/>
<accession>A0ABT2G902</accession>
<dbReference type="Proteomes" id="UP001206788">
    <property type="component" value="Unassembled WGS sequence"/>
</dbReference>
<protein>
    <submittedName>
        <fullName evidence="1">Uncharacterized protein</fullName>
    </submittedName>
</protein>
<comment type="caution">
    <text evidence="1">The sequence shown here is derived from an EMBL/GenBank/DDBJ whole genome shotgun (WGS) entry which is preliminary data.</text>
</comment>
<organism evidence="1 2">
    <name type="scientific">Algoriphagus limi</name>
    <dbReference type="NCBI Taxonomy" id="2975273"/>
    <lineage>
        <taxon>Bacteria</taxon>
        <taxon>Pseudomonadati</taxon>
        <taxon>Bacteroidota</taxon>
        <taxon>Cytophagia</taxon>
        <taxon>Cytophagales</taxon>
        <taxon>Cyclobacteriaceae</taxon>
        <taxon>Algoriphagus</taxon>
    </lineage>
</organism>
<gene>
    <name evidence="1" type="ORF">NY014_08250</name>
</gene>
<evidence type="ECO:0000313" key="2">
    <source>
        <dbReference type="Proteomes" id="UP001206788"/>
    </source>
</evidence>
<reference evidence="1 2" key="1">
    <citation type="submission" date="2022-08" db="EMBL/GenBank/DDBJ databases">
        <title>Algoriphagus sp. CAU 1643 isolated from mud.</title>
        <authorList>
            <person name="Kim W."/>
        </authorList>
    </citation>
    <scope>NUCLEOTIDE SEQUENCE [LARGE SCALE GENOMIC DNA]</scope>
    <source>
        <strain evidence="1 2">CAU 1643</strain>
    </source>
</reference>
<sequence length="644" mass="72998">MSTIKPYYPCEPFRAYNRIEGRPREEELDDSLAAKINDPLWMLARQYQFGELKGEDAGSAIFAKAAINMVRMTSFTGGDGTKSPYSEDIPLEARVERLTPEIDLKMAVRIGKKFLQLFDEEGGKLPASKGYVSGMYQDNFKEKFPFEVPQFEGGETAEDAAVKARILSLQQAASFLRAVSGRALNGKSLWDLLWSDPTKINNLILAPSQSPTSDKFILSKHKSLALLVAKNWVDFVKNELNIPESVEKDSWLKERLEYSFRTGIDEGNGTETELNAEEYFHGHLDWFSFDVAKEKEESNQPFDNSIRKREVLTVIPSEASFAGMPNSRWWEMEDGSIDLGNLKASDTDIAKILVTQYALQYSNDWLAIPYDIPTGSMVEVEGILVRDTFGQNFYVEAAHKDGESWNEWNMYALTVEKGEFESPDFDKRVLLPAAAVKTLESDPIEEVKFIRDEMANLVWGIEARVPNGIGEGLDGYEAAKSLQDEFSRLIQPKEIPSEISLPVALDNNSEGKASTYKAQLRYQLGNSVSENWIPFIPVHQQGSNREIHFQRASMPRINELFAPHAIRPRTPLLRDGIDEDDGQVYPLYINEEEIPRAGVKLTSTYQRTRWYNGKIVIWYGRRKRTGRGEGSSGLRFDLVLENKD</sequence>
<dbReference type="EMBL" id="JANWGH010000001">
    <property type="protein sequence ID" value="MCS5490417.1"/>
    <property type="molecule type" value="Genomic_DNA"/>
</dbReference>
<keyword evidence="2" id="KW-1185">Reference proteome</keyword>
<dbReference type="RefSeq" id="WP_259414089.1">
    <property type="nucleotide sequence ID" value="NZ_JANWGH010000001.1"/>
</dbReference>